<comment type="caution">
    <text evidence="1">The sequence shown here is derived from an EMBL/GenBank/DDBJ whole genome shotgun (WGS) entry which is preliminary data.</text>
</comment>
<gene>
    <name evidence="1" type="ORF">BLNAU_8608</name>
</gene>
<organism evidence="1 2">
    <name type="scientific">Blattamonas nauphoetae</name>
    <dbReference type="NCBI Taxonomy" id="2049346"/>
    <lineage>
        <taxon>Eukaryota</taxon>
        <taxon>Metamonada</taxon>
        <taxon>Preaxostyla</taxon>
        <taxon>Oxymonadida</taxon>
        <taxon>Blattamonas</taxon>
    </lineage>
</organism>
<accession>A0ABQ9XY17</accession>
<keyword evidence="2" id="KW-1185">Reference proteome</keyword>
<evidence type="ECO:0000313" key="2">
    <source>
        <dbReference type="Proteomes" id="UP001281761"/>
    </source>
</evidence>
<protein>
    <submittedName>
        <fullName evidence="1">Uncharacterized protein</fullName>
    </submittedName>
</protein>
<sequence length="138" mass="16038">MADRPKESVSVTHEFFKGSDLIRTLQSLIWGKLFKHLQKPASVPFFQTLHSRGASNHPLHSFGLFLSFLRTLLHRHLQWLPTLSVGIAEEIAFRYFYLEAGECEERWRGQAKAQEDARVVRGMEELDGEEEREIIKET</sequence>
<dbReference type="EMBL" id="JARBJD010000056">
    <property type="protein sequence ID" value="KAK2956386.1"/>
    <property type="molecule type" value="Genomic_DNA"/>
</dbReference>
<evidence type="ECO:0000313" key="1">
    <source>
        <dbReference type="EMBL" id="KAK2956386.1"/>
    </source>
</evidence>
<proteinExistence type="predicted"/>
<reference evidence="1 2" key="1">
    <citation type="journal article" date="2022" name="bioRxiv">
        <title>Genomics of Preaxostyla Flagellates Illuminates Evolutionary Transitions and the Path Towards Mitochondrial Loss.</title>
        <authorList>
            <person name="Novak L.V.F."/>
            <person name="Treitli S.C."/>
            <person name="Pyrih J."/>
            <person name="Halakuc P."/>
            <person name="Pipaliya S.V."/>
            <person name="Vacek V."/>
            <person name="Brzon O."/>
            <person name="Soukal P."/>
            <person name="Eme L."/>
            <person name="Dacks J.B."/>
            <person name="Karnkowska A."/>
            <person name="Elias M."/>
            <person name="Hampl V."/>
        </authorList>
    </citation>
    <scope>NUCLEOTIDE SEQUENCE [LARGE SCALE GENOMIC DNA]</scope>
    <source>
        <strain evidence="1">NAU3</strain>
        <tissue evidence="1">Gut</tissue>
    </source>
</reference>
<dbReference type="Proteomes" id="UP001281761">
    <property type="component" value="Unassembled WGS sequence"/>
</dbReference>
<name>A0ABQ9XY17_9EUKA</name>